<name>A0ABX0GNA4_9GAMM</name>
<comment type="caution">
    <text evidence="4">The sequence shown here is derived from an EMBL/GenBank/DDBJ whole genome shotgun (WGS) entry which is preliminary data.</text>
</comment>
<keyword evidence="5" id="KW-1185">Reference proteome</keyword>
<dbReference type="Proteomes" id="UP000697802">
    <property type="component" value="Unassembled WGS sequence"/>
</dbReference>
<keyword evidence="1" id="KW-0862">Zinc</keyword>
<evidence type="ECO:0000256" key="2">
    <source>
        <dbReference type="SAM" id="Coils"/>
    </source>
</evidence>
<keyword evidence="1" id="KW-0863">Zinc-finger</keyword>
<dbReference type="EMBL" id="PUJU01000049">
    <property type="protein sequence ID" value="NHB89615.1"/>
    <property type="molecule type" value="Genomic_DNA"/>
</dbReference>
<evidence type="ECO:0000259" key="3">
    <source>
        <dbReference type="PROSITE" id="PS50966"/>
    </source>
</evidence>
<dbReference type="PROSITE" id="PS50966">
    <property type="entry name" value="ZF_SWIM"/>
    <property type="match status" value="1"/>
</dbReference>
<reference evidence="4 5" key="1">
    <citation type="submission" date="2018-02" db="EMBL/GenBank/DDBJ databases">
        <authorList>
            <person name="Machado R.A."/>
        </authorList>
    </citation>
    <scope>NUCLEOTIDE SEQUENCE [LARGE SCALE GENOMIC DNA]</scope>
    <source>
        <strain evidence="4 5">T327</strain>
    </source>
</reference>
<sequence>MRCLMEKINFLVQGSAEEPYKVTFTKDVKEFLAFCTCPAGENGMYCKHRINIINGDTRNIVSDNIQQVNIIAKQWLPNSSIEAALEDVKRAESLLDDIKRALSLAKRNVAKVMHGG</sequence>
<protein>
    <recommendedName>
        <fullName evidence="3">SWIM-type domain-containing protein</fullName>
    </recommendedName>
</protein>
<evidence type="ECO:0000256" key="1">
    <source>
        <dbReference type="PROSITE-ProRule" id="PRU00325"/>
    </source>
</evidence>
<accession>A0ABX0GNA4</accession>
<proteinExistence type="predicted"/>
<organism evidence="4 5">
    <name type="scientific">Photorhabdus tasmaniensis</name>
    <dbReference type="NCBI Taxonomy" id="1004159"/>
    <lineage>
        <taxon>Bacteria</taxon>
        <taxon>Pseudomonadati</taxon>
        <taxon>Pseudomonadota</taxon>
        <taxon>Gammaproteobacteria</taxon>
        <taxon>Enterobacterales</taxon>
        <taxon>Morganellaceae</taxon>
        <taxon>Photorhabdus</taxon>
    </lineage>
</organism>
<keyword evidence="2" id="KW-0175">Coiled coil</keyword>
<dbReference type="InterPro" id="IPR007527">
    <property type="entry name" value="Znf_SWIM"/>
</dbReference>
<feature type="coiled-coil region" evidence="2">
    <location>
        <begin position="81"/>
        <end position="108"/>
    </location>
</feature>
<dbReference type="Pfam" id="PF04434">
    <property type="entry name" value="SWIM"/>
    <property type="match status" value="1"/>
</dbReference>
<gene>
    <name evidence="4" type="ORF">C5471_18695</name>
</gene>
<evidence type="ECO:0000313" key="5">
    <source>
        <dbReference type="Proteomes" id="UP000697802"/>
    </source>
</evidence>
<keyword evidence="1" id="KW-0479">Metal-binding</keyword>
<evidence type="ECO:0000313" key="4">
    <source>
        <dbReference type="EMBL" id="NHB89615.1"/>
    </source>
</evidence>
<feature type="domain" description="SWIM-type" evidence="3">
    <location>
        <begin position="20"/>
        <end position="57"/>
    </location>
</feature>